<accession>A0ABP8XQY0</accession>
<feature type="compositionally biased region" description="Acidic residues" evidence="1">
    <location>
        <begin position="365"/>
        <end position="380"/>
    </location>
</feature>
<evidence type="ECO:0000313" key="3">
    <source>
        <dbReference type="Proteomes" id="UP001500325"/>
    </source>
</evidence>
<proteinExistence type="predicted"/>
<name>A0ABP8XQY0_9PSEU</name>
<gene>
    <name evidence="2" type="ORF">GCM10023215_65170</name>
</gene>
<dbReference type="EMBL" id="BAABIC010000037">
    <property type="protein sequence ID" value="GAA4713234.1"/>
    <property type="molecule type" value="Genomic_DNA"/>
</dbReference>
<evidence type="ECO:0000313" key="2">
    <source>
        <dbReference type="EMBL" id="GAA4713234.1"/>
    </source>
</evidence>
<reference evidence="3" key="1">
    <citation type="journal article" date="2019" name="Int. J. Syst. Evol. Microbiol.">
        <title>The Global Catalogue of Microorganisms (GCM) 10K type strain sequencing project: providing services to taxonomists for standard genome sequencing and annotation.</title>
        <authorList>
            <consortium name="The Broad Institute Genomics Platform"/>
            <consortium name="The Broad Institute Genome Sequencing Center for Infectious Disease"/>
            <person name="Wu L."/>
            <person name="Ma J."/>
        </authorList>
    </citation>
    <scope>NUCLEOTIDE SEQUENCE [LARGE SCALE GENOMIC DNA]</scope>
    <source>
        <strain evidence="3">JCM 18055</strain>
    </source>
</reference>
<protein>
    <recommendedName>
        <fullName evidence="4">DUF3027 family protein</fullName>
    </recommendedName>
</protein>
<feature type="region of interest" description="Disordered" evidence="1">
    <location>
        <begin position="1"/>
        <end position="22"/>
    </location>
</feature>
<evidence type="ECO:0008006" key="4">
    <source>
        <dbReference type="Google" id="ProtNLM"/>
    </source>
</evidence>
<dbReference type="Proteomes" id="UP001500325">
    <property type="component" value="Unassembled WGS sequence"/>
</dbReference>
<dbReference type="RefSeq" id="WP_345384668.1">
    <property type="nucleotide sequence ID" value="NZ_BAABIC010000037.1"/>
</dbReference>
<feature type="compositionally biased region" description="Basic and acidic residues" evidence="1">
    <location>
        <begin position="413"/>
        <end position="423"/>
    </location>
</feature>
<feature type="compositionally biased region" description="Low complexity" evidence="1">
    <location>
        <begin position="13"/>
        <end position="22"/>
    </location>
</feature>
<evidence type="ECO:0000256" key="1">
    <source>
        <dbReference type="SAM" id="MobiDB-lite"/>
    </source>
</evidence>
<feature type="region of interest" description="Disordered" evidence="1">
    <location>
        <begin position="362"/>
        <end position="423"/>
    </location>
</feature>
<keyword evidence="3" id="KW-1185">Reference proteome</keyword>
<comment type="caution">
    <text evidence="2">The sequence shown here is derived from an EMBL/GenBank/DDBJ whole genome shotgun (WGS) entry which is preliminary data.</text>
</comment>
<sequence length="423" mass="42233">MSAITGIDPETSPADAPAVPGPLAGAVEHARTAAVAEASADIGERAGAAAVGEHLGFVVEDEVSVSHHFAADLAGYRGWHWSVTLAAVGDGPVTVSEVVLLPGGEALVAPAWVPWQERIRPGDLGPGDLLPTEADDSRLVPAYLESDDPAVEEVAVEIGLGRTRVLSREGRLEAAERWREARGPGSDLARAVTDVCGTCGFLTPLAGSLRAGFGVCANEYSPADGSVVSVEFGCGAHSELRVEQGSPVHVAALVYDDGVDLERIATGRPGGTAEDRPATVDHAAGAVADEEAGELAEAPSTEAPATEAASAEAADTGVVVEVPAANVAEPAEGAQETGASPAAEDAPAAVADIADAPTAPAAVTDTDDAVEEVAAPDEPVEAPADGADTTGLTTEVTAEPGPAESGADGAEAAEPRGDEGVTS</sequence>
<feature type="compositionally biased region" description="Low complexity" evidence="1">
    <location>
        <begin position="398"/>
        <end position="412"/>
    </location>
</feature>
<feature type="compositionally biased region" description="Low complexity" evidence="1">
    <location>
        <begin position="295"/>
        <end position="314"/>
    </location>
</feature>
<dbReference type="InterPro" id="IPR021391">
    <property type="entry name" value="DUF3027"/>
</dbReference>
<feature type="region of interest" description="Disordered" evidence="1">
    <location>
        <begin position="290"/>
        <end position="314"/>
    </location>
</feature>
<organism evidence="2 3">
    <name type="scientific">Pseudonocardia yuanmonensis</name>
    <dbReference type="NCBI Taxonomy" id="1095914"/>
    <lineage>
        <taxon>Bacteria</taxon>
        <taxon>Bacillati</taxon>
        <taxon>Actinomycetota</taxon>
        <taxon>Actinomycetes</taxon>
        <taxon>Pseudonocardiales</taxon>
        <taxon>Pseudonocardiaceae</taxon>
        <taxon>Pseudonocardia</taxon>
    </lineage>
</organism>
<dbReference type="Pfam" id="PF11228">
    <property type="entry name" value="DUF3027"/>
    <property type="match status" value="1"/>
</dbReference>